<dbReference type="PANTHER" id="PTHR42723:SF1">
    <property type="entry name" value="CHLOROPHYLL SYNTHASE, CHLOROPLASTIC"/>
    <property type="match status" value="1"/>
</dbReference>
<keyword evidence="8" id="KW-1185">Reference proteome</keyword>
<sequence>MSNKLMGLARLCRPANLPTAAADIFAGIAISCFFSGIASVDFFLVDTGTIALLVFASVFLYAGGVVLNDVFDAKLDAVERPERPIPSGVVSVKEAAILGIVLLLLGCLFANWVSDMSASIAIILAATIYIYDVIAKSHAFFGPLVMGLCRGLNLLLGISILGELPIVWITIIPVLYIFAITLISRGEVHGDNKKHIALAAVVYAVVIGLIATGIAIHSTNLPIAAPFLVLFAFMIYRPLFKAYTDNSPEHIKKAVMAGVISLIVMDACWAVGFSNWYIGLGVLLLLPLSLMLSKLFAVT</sequence>
<dbReference type="InterPro" id="IPR044878">
    <property type="entry name" value="UbiA_sf"/>
</dbReference>
<feature type="transmembrane region" description="Helical" evidence="6">
    <location>
        <begin position="21"/>
        <end position="44"/>
    </location>
</feature>
<dbReference type="NCBIfam" id="NF035940">
    <property type="entry name" value="prenyl_rel_EboC"/>
    <property type="match status" value="1"/>
</dbReference>
<comment type="subcellular location">
    <subcellularLocation>
        <location evidence="1">Membrane</location>
        <topology evidence="1">Multi-pass membrane protein</topology>
    </subcellularLocation>
</comment>
<keyword evidence="3 6" id="KW-0812">Transmembrane</keyword>
<keyword evidence="4 6" id="KW-1133">Transmembrane helix</keyword>
<feature type="transmembrane region" description="Helical" evidence="6">
    <location>
        <begin position="223"/>
        <end position="242"/>
    </location>
</feature>
<evidence type="ECO:0000313" key="8">
    <source>
        <dbReference type="Proteomes" id="UP001597012"/>
    </source>
</evidence>
<evidence type="ECO:0000256" key="6">
    <source>
        <dbReference type="SAM" id="Phobius"/>
    </source>
</evidence>
<feature type="transmembrane region" description="Helical" evidence="6">
    <location>
        <begin position="92"/>
        <end position="112"/>
    </location>
</feature>
<feature type="transmembrane region" description="Helical" evidence="6">
    <location>
        <begin position="50"/>
        <end position="71"/>
    </location>
</feature>
<gene>
    <name evidence="7" type="primary">eboC</name>
    <name evidence="7" type="ORF">ACFQZJ_06535</name>
</gene>
<protein>
    <submittedName>
        <fullName evidence="7">UbiA-like protein EboC</fullName>
    </submittedName>
</protein>
<feature type="transmembrane region" description="Helical" evidence="6">
    <location>
        <begin position="118"/>
        <end position="134"/>
    </location>
</feature>
<dbReference type="CDD" id="cd13964">
    <property type="entry name" value="PT_UbiA_1"/>
    <property type="match status" value="1"/>
</dbReference>
<comment type="caution">
    <text evidence="7">The sequence shown here is derived from an EMBL/GenBank/DDBJ whole genome shotgun (WGS) entry which is preliminary data.</text>
</comment>
<dbReference type="InterPro" id="IPR050475">
    <property type="entry name" value="Prenyltransferase_related"/>
</dbReference>
<proteinExistence type="predicted"/>
<dbReference type="Pfam" id="PF01040">
    <property type="entry name" value="UbiA"/>
    <property type="match status" value="1"/>
</dbReference>
<reference evidence="8" key="1">
    <citation type="journal article" date="2019" name="Int. J. Syst. Evol. Microbiol.">
        <title>The Global Catalogue of Microorganisms (GCM) 10K type strain sequencing project: providing services to taxonomists for standard genome sequencing and annotation.</title>
        <authorList>
            <consortium name="The Broad Institute Genomics Platform"/>
            <consortium name="The Broad Institute Genome Sequencing Center for Infectious Disease"/>
            <person name="Wu L."/>
            <person name="Ma J."/>
        </authorList>
    </citation>
    <scope>NUCLEOTIDE SEQUENCE [LARGE SCALE GENOMIC DNA]</scope>
    <source>
        <strain evidence="8">CCUG 61948</strain>
    </source>
</reference>
<dbReference type="InterPro" id="IPR000537">
    <property type="entry name" value="UbiA_prenyltransferase"/>
</dbReference>
<feature type="transmembrane region" description="Helical" evidence="6">
    <location>
        <begin position="166"/>
        <end position="184"/>
    </location>
</feature>
<dbReference type="RefSeq" id="WP_379933222.1">
    <property type="nucleotide sequence ID" value="NZ_JBHTHY010000004.1"/>
</dbReference>
<dbReference type="Proteomes" id="UP001597012">
    <property type="component" value="Unassembled WGS sequence"/>
</dbReference>
<dbReference type="Gene3D" id="1.10.357.140">
    <property type="entry name" value="UbiA prenyltransferase"/>
    <property type="match status" value="1"/>
</dbReference>
<evidence type="ECO:0000256" key="2">
    <source>
        <dbReference type="ARBA" id="ARBA00022475"/>
    </source>
</evidence>
<evidence type="ECO:0000313" key="7">
    <source>
        <dbReference type="EMBL" id="MFD0797110.1"/>
    </source>
</evidence>
<name>A0ABW3B220_9FLAO</name>
<dbReference type="EMBL" id="JBHTHY010000004">
    <property type="protein sequence ID" value="MFD0797110.1"/>
    <property type="molecule type" value="Genomic_DNA"/>
</dbReference>
<evidence type="ECO:0000256" key="1">
    <source>
        <dbReference type="ARBA" id="ARBA00004141"/>
    </source>
</evidence>
<accession>A0ABW3B220</accession>
<organism evidence="7 8">
    <name type="scientific">Maribacter chungangensis</name>
    <dbReference type="NCBI Taxonomy" id="1069117"/>
    <lineage>
        <taxon>Bacteria</taxon>
        <taxon>Pseudomonadati</taxon>
        <taxon>Bacteroidota</taxon>
        <taxon>Flavobacteriia</taxon>
        <taxon>Flavobacteriales</taxon>
        <taxon>Flavobacteriaceae</taxon>
        <taxon>Maribacter</taxon>
    </lineage>
</organism>
<keyword evidence="2" id="KW-1003">Cell membrane</keyword>
<evidence type="ECO:0000256" key="3">
    <source>
        <dbReference type="ARBA" id="ARBA00022692"/>
    </source>
</evidence>
<feature type="transmembrane region" description="Helical" evidence="6">
    <location>
        <begin position="278"/>
        <end position="297"/>
    </location>
</feature>
<evidence type="ECO:0000256" key="4">
    <source>
        <dbReference type="ARBA" id="ARBA00022989"/>
    </source>
</evidence>
<feature type="transmembrane region" description="Helical" evidence="6">
    <location>
        <begin position="196"/>
        <end position="217"/>
    </location>
</feature>
<keyword evidence="5 6" id="KW-0472">Membrane</keyword>
<evidence type="ECO:0000256" key="5">
    <source>
        <dbReference type="ARBA" id="ARBA00023136"/>
    </source>
</evidence>
<dbReference type="PANTHER" id="PTHR42723">
    <property type="entry name" value="CHLOROPHYLL SYNTHASE"/>
    <property type="match status" value="1"/>
</dbReference>
<feature type="transmembrane region" description="Helical" evidence="6">
    <location>
        <begin position="254"/>
        <end position="272"/>
    </location>
</feature>